<name>A0A8X6RMW1_TRICX</name>
<evidence type="ECO:0000313" key="1">
    <source>
        <dbReference type="EMBL" id="GFX97400.1"/>
    </source>
</evidence>
<organism evidence="1 2">
    <name type="scientific">Trichonephila clavipes</name>
    <name type="common">Golden silk orbweaver</name>
    <name type="synonym">Nephila clavipes</name>
    <dbReference type="NCBI Taxonomy" id="2585209"/>
    <lineage>
        <taxon>Eukaryota</taxon>
        <taxon>Metazoa</taxon>
        <taxon>Ecdysozoa</taxon>
        <taxon>Arthropoda</taxon>
        <taxon>Chelicerata</taxon>
        <taxon>Arachnida</taxon>
        <taxon>Araneae</taxon>
        <taxon>Araneomorphae</taxon>
        <taxon>Entelegynae</taxon>
        <taxon>Araneoidea</taxon>
        <taxon>Nephilidae</taxon>
        <taxon>Trichonephila</taxon>
    </lineage>
</organism>
<sequence length="86" mass="9480">MTSISSYFNNLEMCIGIYLNKQVPKYVLFAGKRGSSPYIDPAAMRNAAASHYGVESDPWDVASRSRIPQLTQCRSIPPLPAVSSQE</sequence>
<gene>
    <name evidence="1" type="ORF">TNCV_1077711</name>
</gene>
<dbReference type="EMBL" id="BMAU01021197">
    <property type="protein sequence ID" value="GFX97400.1"/>
    <property type="molecule type" value="Genomic_DNA"/>
</dbReference>
<proteinExistence type="predicted"/>
<comment type="caution">
    <text evidence="1">The sequence shown here is derived from an EMBL/GenBank/DDBJ whole genome shotgun (WGS) entry which is preliminary data.</text>
</comment>
<dbReference type="Proteomes" id="UP000887159">
    <property type="component" value="Unassembled WGS sequence"/>
</dbReference>
<keyword evidence="2" id="KW-1185">Reference proteome</keyword>
<accession>A0A8X6RMW1</accession>
<dbReference type="AlphaFoldDB" id="A0A8X6RMW1"/>
<evidence type="ECO:0000313" key="2">
    <source>
        <dbReference type="Proteomes" id="UP000887159"/>
    </source>
</evidence>
<protein>
    <submittedName>
        <fullName evidence="1">Uncharacterized protein</fullName>
    </submittedName>
</protein>
<reference evidence="1" key="1">
    <citation type="submission" date="2020-08" db="EMBL/GenBank/DDBJ databases">
        <title>Multicomponent nature underlies the extraordinary mechanical properties of spider dragline silk.</title>
        <authorList>
            <person name="Kono N."/>
            <person name="Nakamura H."/>
            <person name="Mori M."/>
            <person name="Yoshida Y."/>
            <person name="Ohtoshi R."/>
            <person name="Malay A.D."/>
            <person name="Moran D.A.P."/>
            <person name="Tomita M."/>
            <person name="Numata K."/>
            <person name="Arakawa K."/>
        </authorList>
    </citation>
    <scope>NUCLEOTIDE SEQUENCE</scope>
</reference>